<dbReference type="EMBL" id="BARS01017560">
    <property type="protein sequence ID" value="GAF86152.1"/>
    <property type="molecule type" value="Genomic_DNA"/>
</dbReference>
<proteinExistence type="predicted"/>
<comment type="caution">
    <text evidence="1">The sequence shown here is derived from an EMBL/GenBank/DDBJ whole genome shotgun (WGS) entry which is preliminary data.</text>
</comment>
<organism evidence="1">
    <name type="scientific">marine sediment metagenome</name>
    <dbReference type="NCBI Taxonomy" id="412755"/>
    <lineage>
        <taxon>unclassified sequences</taxon>
        <taxon>metagenomes</taxon>
        <taxon>ecological metagenomes</taxon>
    </lineage>
</organism>
<protein>
    <submittedName>
        <fullName evidence="1">Uncharacterized protein</fullName>
    </submittedName>
</protein>
<dbReference type="AlphaFoldDB" id="X0TD82"/>
<gene>
    <name evidence="1" type="ORF">S01H1_28709</name>
</gene>
<name>X0TD82_9ZZZZ</name>
<sequence>MHAKCSTLSDESIQNKRAILRKFVIFNKQFLKLINDEHDTR</sequence>
<reference evidence="1" key="1">
    <citation type="journal article" date="2014" name="Front. Microbiol.">
        <title>High frequency of phylogenetically diverse reductive dehalogenase-homologous genes in deep subseafloor sedimentary metagenomes.</title>
        <authorList>
            <person name="Kawai M."/>
            <person name="Futagami T."/>
            <person name="Toyoda A."/>
            <person name="Takaki Y."/>
            <person name="Nishi S."/>
            <person name="Hori S."/>
            <person name="Arai W."/>
            <person name="Tsubouchi T."/>
            <person name="Morono Y."/>
            <person name="Uchiyama I."/>
            <person name="Ito T."/>
            <person name="Fujiyama A."/>
            <person name="Inagaki F."/>
            <person name="Takami H."/>
        </authorList>
    </citation>
    <scope>NUCLEOTIDE SEQUENCE</scope>
    <source>
        <strain evidence="1">Expedition CK06-06</strain>
    </source>
</reference>
<evidence type="ECO:0000313" key="1">
    <source>
        <dbReference type="EMBL" id="GAF86152.1"/>
    </source>
</evidence>
<accession>X0TD82</accession>
<feature type="non-terminal residue" evidence="1">
    <location>
        <position position="41"/>
    </location>
</feature>